<organism evidence="1 2">
    <name type="scientific">Vibrio campbellii</name>
    <dbReference type="NCBI Taxonomy" id="680"/>
    <lineage>
        <taxon>Bacteria</taxon>
        <taxon>Pseudomonadati</taxon>
        <taxon>Pseudomonadota</taxon>
        <taxon>Gammaproteobacteria</taxon>
        <taxon>Vibrionales</taxon>
        <taxon>Vibrionaceae</taxon>
        <taxon>Vibrio</taxon>
    </lineage>
</organism>
<proteinExistence type="predicted"/>
<sequence>MAKQLTKLDAVRLFERATDQENLWEHLMDDFYDEDTDSFPSIYDVMVALGVSKEEYMQATNAQNVDWPEETSAPSALINTSVEVKGPVEYGMTLAAYMIAGADVWPWHKGYKPLDTEECSHHLYGWEECGFMKHAGIAESASGDFKSPLELIEAVKQGKGA</sequence>
<dbReference type="Proteomes" id="UP001059912">
    <property type="component" value="Plasmid unnamed2"/>
</dbReference>
<evidence type="ECO:0000313" key="1">
    <source>
        <dbReference type="EMBL" id="UTZ35057.1"/>
    </source>
</evidence>
<dbReference type="EMBL" id="CP050473">
    <property type="protein sequence ID" value="UTZ35057.1"/>
    <property type="molecule type" value="Genomic_DNA"/>
</dbReference>
<accession>A0ABY5IN63</accession>
<keyword evidence="1" id="KW-0614">Plasmid</keyword>
<protein>
    <submittedName>
        <fullName evidence="1">Uncharacterized protein</fullName>
    </submittedName>
</protein>
<keyword evidence="2" id="KW-1185">Reference proteome</keyword>
<dbReference type="RefSeq" id="WP_255905420.1">
    <property type="nucleotide sequence ID" value="NZ_CP050473.1"/>
</dbReference>
<name>A0ABY5IN63_9VIBR</name>
<gene>
    <name evidence="1" type="ORF">HB762_27730</name>
</gene>
<geneLocation type="plasmid" evidence="1 2">
    <name>unnamed2</name>
</geneLocation>
<reference evidence="1" key="1">
    <citation type="submission" date="2020-03" db="EMBL/GenBank/DDBJ databases">
        <title>Five strains of Vibrio campbellii isolated from Mariana Trench.</title>
        <authorList>
            <person name="Liang J."/>
            <person name="Zhang X.-H."/>
        </authorList>
    </citation>
    <scope>NUCLEOTIDE SEQUENCE</scope>
    <source>
        <strain evidence="1">LJC013</strain>
        <plasmid evidence="1">unnamed2</plasmid>
    </source>
</reference>
<evidence type="ECO:0000313" key="2">
    <source>
        <dbReference type="Proteomes" id="UP001059912"/>
    </source>
</evidence>